<keyword evidence="2 8" id="KW-0963">Cytoplasm</keyword>
<dbReference type="InterPro" id="IPR015421">
    <property type="entry name" value="PyrdxlP-dep_Trfase_major"/>
</dbReference>
<name>A0ABQ6R1C9_9BACT</name>
<dbReference type="InterPro" id="IPR018319">
    <property type="entry name" value="SelA-like"/>
</dbReference>
<comment type="catalytic activity">
    <reaction evidence="8">
        <text>L-seryl-tRNA(Sec) + selenophosphate + H(+) = L-selenocysteinyl-tRNA(Sec) + phosphate</text>
        <dbReference type="Rhea" id="RHEA:22728"/>
        <dbReference type="Rhea" id="RHEA-COMP:9742"/>
        <dbReference type="Rhea" id="RHEA-COMP:9743"/>
        <dbReference type="ChEBI" id="CHEBI:15378"/>
        <dbReference type="ChEBI" id="CHEBI:16144"/>
        <dbReference type="ChEBI" id="CHEBI:43474"/>
        <dbReference type="ChEBI" id="CHEBI:78533"/>
        <dbReference type="ChEBI" id="CHEBI:78573"/>
        <dbReference type="EC" id="2.9.1.1"/>
    </reaction>
</comment>
<dbReference type="InterPro" id="IPR004534">
    <property type="entry name" value="SelA_trans"/>
</dbReference>
<evidence type="ECO:0000313" key="11">
    <source>
        <dbReference type="Proteomes" id="UP001342631"/>
    </source>
</evidence>
<dbReference type="PANTHER" id="PTHR32328:SF0">
    <property type="entry name" value="L-SERYL-TRNA(SEC) SELENIUM TRANSFERASE"/>
    <property type="match status" value="1"/>
</dbReference>
<dbReference type="HAMAP" id="MF_00423">
    <property type="entry name" value="SelA"/>
    <property type="match status" value="1"/>
</dbReference>
<dbReference type="InterPro" id="IPR015424">
    <property type="entry name" value="PyrdxlP-dep_Trfase"/>
</dbReference>
<gene>
    <name evidence="8 10" type="primary">selA</name>
    <name evidence="10" type="ORF">ASNO1_63590</name>
</gene>
<comment type="caution">
    <text evidence="10">The sequence shown here is derived from an EMBL/GenBank/DDBJ whole genome shotgun (WGS) entry which is preliminary data.</text>
</comment>
<dbReference type="Gene3D" id="3.90.1150.180">
    <property type="match status" value="1"/>
</dbReference>
<evidence type="ECO:0000256" key="7">
    <source>
        <dbReference type="ARBA" id="ARBA00044507"/>
    </source>
</evidence>
<comment type="cofactor">
    <cofactor evidence="1 8">
        <name>pyridoxal 5'-phosphate</name>
        <dbReference type="ChEBI" id="CHEBI:597326"/>
    </cofactor>
</comment>
<dbReference type="Proteomes" id="UP001342631">
    <property type="component" value="Unassembled WGS sequence"/>
</dbReference>
<keyword evidence="11" id="KW-1185">Reference proteome</keyword>
<evidence type="ECO:0000256" key="3">
    <source>
        <dbReference type="ARBA" id="ARBA00022679"/>
    </source>
</evidence>
<evidence type="ECO:0000256" key="5">
    <source>
        <dbReference type="ARBA" id="ARBA00022917"/>
    </source>
</evidence>
<protein>
    <recommendedName>
        <fullName evidence="8">L-seryl-tRNA(Sec) selenium transferase</fullName>
        <ecNumber evidence="8">2.9.1.1</ecNumber>
    </recommendedName>
    <alternativeName>
        <fullName evidence="8">Selenocysteine synthase</fullName>
        <shortName evidence="8">Sec synthase</shortName>
    </alternativeName>
    <alternativeName>
        <fullName evidence="8">Selenocysteinyl-tRNA(Sec) synthase</fullName>
    </alternativeName>
</protein>
<keyword evidence="5 8" id="KW-0648">Protein biosynthesis</keyword>
<reference evidence="10 11" key="1">
    <citation type="journal article" date="2024" name="Arch. Microbiol.">
        <title>Corallococcus caeni sp. nov., a novel myxobacterium isolated from activated sludge.</title>
        <authorList>
            <person name="Tomita S."/>
            <person name="Nakai R."/>
            <person name="Kuroda K."/>
            <person name="Kurashita H."/>
            <person name="Hatamoto M."/>
            <person name="Yamaguchi T."/>
            <person name="Narihiro T."/>
        </authorList>
    </citation>
    <scope>NUCLEOTIDE SEQUENCE [LARGE SCALE GENOMIC DNA]</scope>
    <source>
        <strain evidence="10 11">NO1</strain>
    </source>
</reference>
<evidence type="ECO:0000256" key="1">
    <source>
        <dbReference type="ARBA" id="ARBA00001933"/>
    </source>
</evidence>
<evidence type="ECO:0000313" key="10">
    <source>
        <dbReference type="EMBL" id="GMU10105.1"/>
    </source>
</evidence>
<dbReference type="PANTHER" id="PTHR32328">
    <property type="entry name" value="L-SERYL-TRNA(SEC) SELENIUM TRANSFERASE"/>
    <property type="match status" value="1"/>
</dbReference>
<evidence type="ECO:0000256" key="9">
    <source>
        <dbReference type="SAM" id="MobiDB-lite"/>
    </source>
</evidence>
<dbReference type="EC" id="2.9.1.1" evidence="8"/>
<dbReference type="SUPFAM" id="SSF53383">
    <property type="entry name" value="PLP-dependent transferases"/>
    <property type="match status" value="1"/>
</dbReference>
<keyword evidence="3 8" id="KW-0808">Transferase</keyword>
<organism evidence="10 11">
    <name type="scientific">Corallococcus caeni</name>
    <dbReference type="NCBI Taxonomy" id="3082388"/>
    <lineage>
        <taxon>Bacteria</taxon>
        <taxon>Pseudomonadati</taxon>
        <taxon>Myxococcota</taxon>
        <taxon>Myxococcia</taxon>
        <taxon>Myxococcales</taxon>
        <taxon>Cystobacterineae</taxon>
        <taxon>Myxococcaceae</taxon>
        <taxon>Corallococcus</taxon>
    </lineage>
</organism>
<evidence type="ECO:0000256" key="2">
    <source>
        <dbReference type="ARBA" id="ARBA00022490"/>
    </source>
</evidence>
<dbReference type="Pfam" id="PF03841">
    <property type="entry name" value="SelA"/>
    <property type="match status" value="1"/>
</dbReference>
<comment type="function">
    <text evidence="8">Converts seryl-tRNA(Sec) to selenocysteinyl-tRNA(Sec) required for selenoprotein biosynthesis.</text>
</comment>
<dbReference type="Gene3D" id="3.40.640.10">
    <property type="entry name" value="Type I PLP-dependent aspartate aminotransferase-like (Major domain)"/>
    <property type="match status" value="1"/>
</dbReference>
<feature type="region of interest" description="Disordered" evidence="9">
    <location>
        <begin position="1"/>
        <end position="24"/>
    </location>
</feature>
<evidence type="ECO:0000256" key="6">
    <source>
        <dbReference type="ARBA" id="ARBA00023266"/>
    </source>
</evidence>
<dbReference type="EMBL" id="BTTX01000007">
    <property type="protein sequence ID" value="GMU10105.1"/>
    <property type="molecule type" value="Genomic_DNA"/>
</dbReference>
<evidence type="ECO:0000256" key="8">
    <source>
        <dbReference type="HAMAP-Rule" id="MF_00423"/>
    </source>
</evidence>
<comment type="similarity">
    <text evidence="7 8">Belongs to the SelA family.</text>
</comment>
<dbReference type="GO" id="GO:0016740">
    <property type="term" value="F:transferase activity"/>
    <property type="evidence" value="ECO:0007669"/>
    <property type="project" value="UniProtKB-KW"/>
</dbReference>
<feature type="modified residue" description="N6-(pyridoxal phosphate)lysine" evidence="8">
    <location>
        <position position="310"/>
    </location>
</feature>
<keyword evidence="4 8" id="KW-0663">Pyridoxal phosphate</keyword>
<comment type="pathway">
    <text evidence="8">Aminoacyl-tRNA biosynthesis; selenocysteinyl-tRNA(Sec) biosynthesis; selenocysteinyl-tRNA(Sec) from L-seryl-tRNA(Sec) (bacterial route): step 1/1.</text>
</comment>
<evidence type="ECO:0000256" key="4">
    <source>
        <dbReference type="ARBA" id="ARBA00022898"/>
    </source>
</evidence>
<comment type="subcellular location">
    <subcellularLocation>
        <location evidence="8">Cytoplasm</location>
    </subcellularLocation>
</comment>
<accession>A0ABQ6R1C9</accession>
<sequence>MPAGTEVRVDSGAMGAVSNPPEGKNALLRGLPSIEQLLRRPSLEPRLANLPHARAVAALRLAVERVRSRLLAGDPRPFEDADVEVALASLATPNLRPVINATGVVLHTNLGRAPLAPEAVERVVAVARGYSNLEYDLDEGERGSRYAPLIGHLRTLTGAEDAIVVNNCAGAVLLVLAALASGRECVVSRGELVEIGGGFRIPDVMRQSGAKLVEVGTTNRTRRADYANALTPDTGLIVKVHRSNFALVGFTEEASLAELTELGRSRNVPVFQDLGSGALVPLSGPGLTPEPTVGQAIRDGADVVAFSGDKLLGGPQAGVIVGRADLLQRIKSHPLTRALRVDKMTVAALEATLELYRDGRPDAVPTQSLLTQQPALLQARAERLAALLAARGVVGRVVSVDGQVGGGAMPLARLPSYACSLTVEAPKVFLERLREAEVPVIGRIADDEVVLDVRCLSEEDLGQVAQAVAAARSGNQP</sequence>
<dbReference type="NCBIfam" id="TIGR00474">
    <property type="entry name" value="selA"/>
    <property type="match status" value="1"/>
</dbReference>
<proteinExistence type="inferred from homology"/>
<keyword evidence="6 8" id="KW-0711">Selenium</keyword>